<proteinExistence type="predicted"/>
<keyword evidence="2" id="KW-1185">Reference proteome</keyword>
<dbReference type="Pfam" id="PF12277">
    <property type="entry name" value="DUF3618"/>
    <property type="match status" value="1"/>
</dbReference>
<dbReference type="Gene3D" id="6.10.140.1430">
    <property type="match status" value="1"/>
</dbReference>
<gene>
    <name evidence="1" type="ORF">CN97_11500</name>
</gene>
<dbReference type="AlphaFoldDB" id="A0A086XSJ0"/>
<sequence length="291" mass="30852">MTDSPDKIEAEVEANRANVESTLDALKSRLSVENVVNDATRFVGINDARGTLVAVGREIRAEPVAFGMIGLGLALLATGVARREPQDPRLPYTPTGRTPQHGYDRTARSMQAGSPEKGLGDRIHEYSDQARNAASDYSSKAGEKVAEYSDAANRRLHDAQHAVHEGYDAVRDRASDFQRRAGQQMESQPLLFGALALAAGAVIAAALPRSSVEDRWVGPARDRLLDEATDVAANLADRGTDAAKAGYAAAVETAKDEGLVPQGGDTIASKVEHVVQAAVAGAKSKIDKDQA</sequence>
<dbReference type="EMBL" id="JGYG01000032">
    <property type="protein sequence ID" value="KFI24990.1"/>
    <property type="molecule type" value="Genomic_DNA"/>
</dbReference>
<dbReference type="eggNOG" id="ENOG5032S24">
    <property type="taxonomic scope" value="Bacteria"/>
</dbReference>
<dbReference type="InterPro" id="IPR022062">
    <property type="entry name" value="DUF3618"/>
</dbReference>
<dbReference type="OrthoDB" id="7471221at2"/>
<dbReference type="STRING" id="195105.CN97_11500"/>
<evidence type="ECO:0000313" key="1">
    <source>
        <dbReference type="EMBL" id="KFI24990.1"/>
    </source>
</evidence>
<evidence type="ECO:0000313" key="2">
    <source>
        <dbReference type="Proteomes" id="UP000028826"/>
    </source>
</evidence>
<dbReference type="Proteomes" id="UP000028826">
    <property type="component" value="Unassembled WGS sequence"/>
</dbReference>
<organism evidence="1 2">
    <name type="scientific">Haematobacter massiliensis</name>
    <dbReference type="NCBI Taxonomy" id="195105"/>
    <lineage>
        <taxon>Bacteria</taxon>
        <taxon>Pseudomonadati</taxon>
        <taxon>Pseudomonadota</taxon>
        <taxon>Alphaproteobacteria</taxon>
        <taxon>Rhodobacterales</taxon>
        <taxon>Paracoccaceae</taxon>
        <taxon>Haematobacter</taxon>
    </lineage>
</organism>
<accession>A0A086XSJ0</accession>
<protein>
    <submittedName>
        <fullName evidence="1">Uncharacterized protein</fullName>
    </submittedName>
</protein>
<name>A0A086XSJ0_9RHOB</name>
<comment type="caution">
    <text evidence="1">The sequence shown here is derived from an EMBL/GenBank/DDBJ whole genome shotgun (WGS) entry which is preliminary data.</text>
</comment>
<reference evidence="1 2" key="1">
    <citation type="submission" date="2014-03" db="EMBL/GenBank/DDBJ databases">
        <title>Genome of Haematobacter massiliensis CCUG 47968.</title>
        <authorList>
            <person name="Wang D."/>
            <person name="Wang G."/>
        </authorList>
    </citation>
    <scope>NUCLEOTIDE SEQUENCE [LARGE SCALE GENOMIC DNA]</scope>
    <source>
        <strain evidence="1 2">CCUG 47968</strain>
    </source>
</reference>
<dbReference type="RefSeq" id="WP_035715220.1">
    <property type="nucleotide sequence ID" value="NZ_CP035509.1"/>
</dbReference>